<comment type="caution">
    <text evidence="4">The sequence shown here is derived from an EMBL/GenBank/DDBJ whole genome shotgun (WGS) entry which is preliminary data.</text>
</comment>
<dbReference type="GO" id="GO:0004309">
    <property type="term" value="F:exopolyphosphatase activity"/>
    <property type="evidence" value="ECO:0007669"/>
    <property type="project" value="TreeGrafter"/>
</dbReference>
<dbReference type="Gene3D" id="3.30.420.40">
    <property type="match status" value="1"/>
</dbReference>
<dbReference type="RefSeq" id="WP_132571379.1">
    <property type="nucleotide sequence ID" value="NZ_CBCSGL010000015.1"/>
</dbReference>
<reference evidence="4 5" key="1">
    <citation type="submission" date="2019-03" db="EMBL/GenBank/DDBJ databases">
        <title>Genomic Encyclopedia of Type Strains, Phase IV (KMG-IV): sequencing the most valuable type-strain genomes for metagenomic binning, comparative biology and taxonomic classification.</title>
        <authorList>
            <person name="Goeker M."/>
        </authorList>
    </citation>
    <scope>NUCLEOTIDE SEQUENCE [LARGE SCALE GENOMIC DNA]</scope>
    <source>
        <strain evidence="4 5">DSM 654</strain>
    </source>
</reference>
<dbReference type="InterPro" id="IPR003695">
    <property type="entry name" value="Ppx_GppA_N"/>
</dbReference>
<dbReference type="CDD" id="cd24053">
    <property type="entry name" value="ASKHA_NBD_EcPPX-GppA-like"/>
    <property type="match status" value="1"/>
</dbReference>
<evidence type="ECO:0000313" key="5">
    <source>
        <dbReference type="Proteomes" id="UP000295110"/>
    </source>
</evidence>
<keyword evidence="1" id="KW-0378">Hydrolase</keyword>
<dbReference type="InterPro" id="IPR050273">
    <property type="entry name" value="GppA/Ppx_hydrolase"/>
</dbReference>
<dbReference type="PIRSF" id="PIRSF001267">
    <property type="entry name" value="Pyrophosphatase_GppA_Ppx"/>
    <property type="match status" value="1"/>
</dbReference>
<keyword evidence="5" id="KW-1185">Reference proteome</keyword>
<gene>
    <name evidence="4" type="ORF">EV671_1010141</name>
</gene>
<feature type="domain" description="Ppx/GppA phosphatase N-terminal" evidence="2">
    <location>
        <begin position="34"/>
        <end position="306"/>
    </location>
</feature>
<dbReference type="SUPFAM" id="SSF109604">
    <property type="entry name" value="HD-domain/PDEase-like"/>
    <property type="match status" value="1"/>
</dbReference>
<dbReference type="SUPFAM" id="SSF53067">
    <property type="entry name" value="Actin-like ATPase domain"/>
    <property type="match status" value="2"/>
</dbReference>
<organism evidence="4 5">
    <name type="scientific">Roseateles saccharophilus</name>
    <name type="common">Pseudomonas saccharophila</name>
    <dbReference type="NCBI Taxonomy" id="304"/>
    <lineage>
        <taxon>Bacteria</taxon>
        <taxon>Pseudomonadati</taxon>
        <taxon>Pseudomonadota</taxon>
        <taxon>Betaproteobacteria</taxon>
        <taxon>Burkholderiales</taxon>
        <taxon>Sphaerotilaceae</taxon>
        <taxon>Roseateles</taxon>
    </lineage>
</organism>
<dbReference type="Proteomes" id="UP000295110">
    <property type="component" value="Unassembled WGS sequence"/>
</dbReference>
<protein>
    <submittedName>
        <fullName evidence="4">Exopolyphosphatase/guanosine-5'-triphosphate, 3'-diphosphate pyrophosphatase</fullName>
    </submittedName>
</protein>
<dbReference type="OrthoDB" id="9793035at2"/>
<dbReference type="PANTHER" id="PTHR30005:SF14">
    <property type="entry name" value="EXOPOLYPHOSPHATASE"/>
    <property type="match status" value="1"/>
</dbReference>
<dbReference type="InterPro" id="IPR043129">
    <property type="entry name" value="ATPase_NBD"/>
</dbReference>
<dbReference type="Gene3D" id="3.30.420.150">
    <property type="entry name" value="Exopolyphosphatase. Domain 2"/>
    <property type="match status" value="1"/>
</dbReference>
<evidence type="ECO:0000256" key="1">
    <source>
        <dbReference type="ARBA" id="ARBA00022801"/>
    </source>
</evidence>
<accession>A0A4R3V542</accession>
<dbReference type="InterPro" id="IPR048950">
    <property type="entry name" value="Ppx_GppA_C"/>
</dbReference>
<evidence type="ECO:0000259" key="3">
    <source>
        <dbReference type="Pfam" id="PF21447"/>
    </source>
</evidence>
<feature type="domain" description="Ppx/GppA phosphatase C-terminal" evidence="3">
    <location>
        <begin position="317"/>
        <end position="482"/>
    </location>
</feature>
<dbReference type="PANTHER" id="PTHR30005">
    <property type="entry name" value="EXOPOLYPHOSPHATASE"/>
    <property type="match status" value="1"/>
</dbReference>
<dbReference type="Pfam" id="PF02541">
    <property type="entry name" value="Ppx-GppA"/>
    <property type="match status" value="1"/>
</dbReference>
<dbReference type="FunFam" id="3.30.420.40:FF:000023">
    <property type="entry name" value="Guanosine-5'-triphosphate,3'-diphosphate pyrophosphatase"/>
    <property type="match status" value="1"/>
</dbReference>
<sequence>MTTRPDSAGQIWASIDIGSNSFRLELARLAGERYQRVSYVKESVRLGAGLDAQGMLTEAAMERGLACLKSFGEQLVGIPAGRIRAVATQTLREARNRNAFLARAQAVLGHPVEVISGREEARLIFAGVARLQPSSKPRLVIDIGGRSTEMILGRGRKPLLAESFGVGSVGLSMRFFADGRYTEEAFRAAQVAAGAELEEALTLFRPELWQEALGSSGTVGAVSQILAAAGQTDGRVTPAALRWCIEQCLAAGSQDRLQLPGMKDDRRPVVAGGLCILYTLLTQFGIDELLPTKGALRQGAIFDLAERLQPSGARDPRAASVAELQARFGVDLAQAERVATKAERLYRRLTPRPAPELLRELRWAAALHELGMLVSHHDHHRHSAYVIGHVDAAGFSTNQLQRLAALALGQRGGLRKMEAQLADTSLLEQLVALRLAVILCHARTPVVAEGIKLSRAGRQLTLRCPKRWSADQARTRFLLKEESEAWARTGLLELALA</sequence>
<dbReference type="GO" id="GO:0006798">
    <property type="term" value="P:polyphosphate catabolic process"/>
    <property type="evidence" value="ECO:0007669"/>
    <property type="project" value="TreeGrafter"/>
</dbReference>
<dbReference type="Gene3D" id="1.10.3210.10">
    <property type="entry name" value="Hypothetical protein af1432"/>
    <property type="match status" value="1"/>
</dbReference>
<name>A0A4R3V542_ROSSA</name>
<dbReference type="EMBL" id="SMBU01000010">
    <property type="protein sequence ID" value="TCU98692.1"/>
    <property type="molecule type" value="Genomic_DNA"/>
</dbReference>
<dbReference type="AlphaFoldDB" id="A0A4R3V542"/>
<evidence type="ECO:0000313" key="4">
    <source>
        <dbReference type="EMBL" id="TCU98692.1"/>
    </source>
</evidence>
<dbReference type="Pfam" id="PF21447">
    <property type="entry name" value="Ppx-GppA_III"/>
    <property type="match status" value="1"/>
</dbReference>
<evidence type="ECO:0000259" key="2">
    <source>
        <dbReference type="Pfam" id="PF02541"/>
    </source>
</evidence>
<proteinExistence type="predicted"/>
<dbReference type="InterPro" id="IPR030673">
    <property type="entry name" value="PyroPPase_GppA_Ppx"/>
</dbReference>